<dbReference type="Gene3D" id="3.40.50.2300">
    <property type="match status" value="1"/>
</dbReference>
<dbReference type="Proteomes" id="UP001501508">
    <property type="component" value="Unassembled WGS sequence"/>
</dbReference>
<name>A0ABP8LZL2_9BACT</name>
<evidence type="ECO:0000259" key="7">
    <source>
        <dbReference type="PROSITE" id="PS50045"/>
    </source>
</evidence>
<dbReference type="PROSITE" id="PS00675">
    <property type="entry name" value="SIGMA54_INTERACT_1"/>
    <property type="match status" value="1"/>
</dbReference>
<feature type="domain" description="Sigma-54 factor interaction" evidence="7">
    <location>
        <begin position="128"/>
        <end position="356"/>
    </location>
</feature>
<dbReference type="InterPro" id="IPR025943">
    <property type="entry name" value="Sigma_54_int_dom_ATP-bd_2"/>
</dbReference>
<dbReference type="Gene3D" id="3.40.50.300">
    <property type="entry name" value="P-loop containing nucleotide triphosphate hydrolases"/>
    <property type="match status" value="1"/>
</dbReference>
<dbReference type="InterPro" id="IPR027417">
    <property type="entry name" value="P-loop_NTPase"/>
</dbReference>
<dbReference type="PRINTS" id="PR01590">
    <property type="entry name" value="HTHFIS"/>
</dbReference>
<dbReference type="InterPro" id="IPR009057">
    <property type="entry name" value="Homeodomain-like_sf"/>
</dbReference>
<keyword evidence="1" id="KW-0547">Nucleotide-binding</keyword>
<comment type="caution">
    <text evidence="8">The sequence shown here is derived from an EMBL/GenBank/DDBJ whole genome shotgun (WGS) entry which is preliminary data.</text>
</comment>
<dbReference type="PANTHER" id="PTHR32071:SF81">
    <property type="entry name" value="PROPIONATE CATABOLISM OPERON REGULATORY PROTEIN"/>
    <property type="match status" value="1"/>
</dbReference>
<dbReference type="SUPFAM" id="SSF46689">
    <property type="entry name" value="Homeodomain-like"/>
    <property type="match status" value="1"/>
</dbReference>
<organism evidence="8 9">
    <name type="scientific">Ravibacter arvi</name>
    <dbReference type="NCBI Taxonomy" id="2051041"/>
    <lineage>
        <taxon>Bacteria</taxon>
        <taxon>Pseudomonadati</taxon>
        <taxon>Bacteroidota</taxon>
        <taxon>Cytophagia</taxon>
        <taxon>Cytophagales</taxon>
        <taxon>Spirosomataceae</taxon>
        <taxon>Ravibacter</taxon>
    </lineage>
</organism>
<dbReference type="InterPro" id="IPR003593">
    <property type="entry name" value="AAA+_ATPase"/>
</dbReference>
<evidence type="ECO:0000256" key="5">
    <source>
        <dbReference type="ARBA" id="ARBA00023163"/>
    </source>
</evidence>
<protein>
    <submittedName>
        <fullName evidence="8">Sigma-54 dependent transcriptional regulator</fullName>
    </submittedName>
</protein>
<gene>
    <name evidence="8" type="ORF">GCM10023091_22380</name>
</gene>
<evidence type="ECO:0000256" key="4">
    <source>
        <dbReference type="ARBA" id="ARBA00023125"/>
    </source>
</evidence>
<evidence type="ECO:0000256" key="3">
    <source>
        <dbReference type="ARBA" id="ARBA00023015"/>
    </source>
</evidence>
<evidence type="ECO:0000256" key="2">
    <source>
        <dbReference type="ARBA" id="ARBA00022840"/>
    </source>
</evidence>
<evidence type="ECO:0000313" key="9">
    <source>
        <dbReference type="Proteomes" id="UP001501508"/>
    </source>
</evidence>
<dbReference type="Pfam" id="PF00158">
    <property type="entry name" value="Sigma54_activat"/>
    <property type="match status" value="1"/>
</dbReference>
<dbReference type="Gene3D" id="1.10.10.60">
    <property type="entry name" value="Homeodomain-like"/>
    <property type="match status" value="1"/>
</dbReference>
<dbReference type="PROSITE" id="PS00688">
    <property type="entry name" value="SIGMA54_INTERACT_3"/>
    <property type="match status" value="1"/>
</dbReference>
<dbReference type="PROSITE" id="PS50045">
    <property type="entry name" value="SIGMA54_INTERACT_4"/>
    <property type="match status" value="1"/>
</dbReference>
<dbReference type="Pfam" id="PF25601">
    <property type="entry name" value="AAA_lid_14"/>
    <property type="match status" value="1"/>
</dbReference>
<keyword evidence="5" id="KW-0804">Transcription</keyword>
<reference evidence="9" key="1">
    <citation type="journal article" date="2019" name="Int. J. Syst. Evol. Microbiol.">
        <title>The Global Catalogue of Microorganisms (GCM) 10K type strain sequencing project: providing services to taxonomists for standard genome sequencing and annotation.</title>
        <authorList>
            <consortium name="The Broad Institute Genomics Platform"/>
            <consortium name="The Broad Institute Genome Sequencing Center for Infectious Disease"/>
            <person name="Wu L."/>
            <person name="Ma J."/>
        </authorList>
    </citation>
    <scope>NUCLEOTIDE SEQUENCE [LARGE SCALE GENOMIC DNA]</scope>
    <source>
        <strain evidence="9">JCM 31920</strain>
    </source>
</reference>
<keyword evidence="4" id="KW-0238">DNA-binding</keyword>
<dbReference type="InterPro" id="IPR025662">
    <property type="entry name" value="Sigma_54_int_dom_ATP-bd_1"/>
</dbReference>
<dbReference type="InterPro" id="IPR011006">
    <property type="entry name" value="CheY-like_superfamily"/>
</dbReference>
<evidence type="ECO:0000256" key="1">
    <source>
        <dbReference type="ARBA" id="ARBA00022741"/>
    </source>
</evidence>
<keyword evidence="9" id="KW-1185">Reference proteome</keyword>
<accession>A0ABP8LZL2</accession>
<dbReference type="EMBL" id="BAABEY010000022">
    <property type="protein sequence ID" value="GAA4439738.1"/>
    <property type="molecule type" value="Genomic_DNA"/>
</dbReference>
<proteinExistence type="predicted"/>
<dbReference type="CDD" id="cd00009">
    <property type="entry name" value="AAA"/>
    <property type="match status" value="1"/>
</dbReference>
<dbReference type="Pfam" id="PF02954">
    <property type="entry name" value="HTH_8"/>
    <property type="match status" value="1"/>
</dbReference>
<dbReference type="PANTHER" id="PTHR32071">
    <property type="entry name" value="TRANSCRIPTIONAL REGULATORY PROTEIN"/>
    <property type="match status" value="1"/>
</dbReference>
<dbReference type="PROSITE" id="PS00676">
    <property type="entry name" value="SIGMA54_INTERACT_2"/>
    <property type="match status" value="1"/>
</dbReference>
<evidence type="ECO:0000256" key="6">
    <source>
        <dbReference type="SAM" id="MobiDB-lite"/>
    </source>
</evidence>
<evidence type="ECO:0000313" key="8">
    <source>
        <dbReference type="EMBL" id="GAA4439738.1"/>
    </source>
</evidence>
<dbReference type="InterPro" id="IPR025944">
    <property type="entry name" value="Sigma_54_int_dom_CS"/>
</dbReference>
<feature type="region of interest" description="Disordered" evidence="6">
    <location>
        <begin position="103"/>
        <end position="124"/>
    </location>
</feature>
<dbReference type="SUPFAM" id="SSF52540">
    <property type="entry name" value="P-loop containing nucleoside triphosphate hydrolases"/>
    <property type="match status" value="1"/>
</dbReference>
<dbReference type="InterPro" id="IPR058031">
    <property type="entry name" value="AAA_lid_NorR"/>
</dbReference>
<dbReference type="InterPro" id="IPR002078">
    <property type="entry name" value="Sigma_54_int"/>
</dbReference>
<keyword evidence="3" id="KW-0805">Transcription regulation</keyword>
<dbReference type="SUPFAM" id="SSF52172">
    <property type="entry name" value="CheY-like"/>
    <property type="match status" value="1"/>
</dbReference>
<keyword evidence="2" id="KW-0067">ATP-binding</keyword>
<sequence>MLSENLKKSGLEILECDDLPLAQKELAIRELDLVICCMPFPGGDSLFSVVSTIKSYAGEIEIILIDHHIELHTAMQLAHAGVYCCFNRPFCLDQLKETINQLRAPGTGLPPRKKARAGSDAQTGNRYVRGNSEIAQKMYQQIDLIAPTRFNVIVTGETGTGKESVARRIAVLSEASEPFITVDCGCLSKELAVSELFGHEKGSFTGATEKKIGAFESADNGTLFLDEIANLEYDVQGFLLRAIQEKTIRRLGSTQEIAVNTRLIVATNESLLKAVKSGKFREDLYHRLNEFEIIVPPLRTRPSDIPVFIRHFISEINAELNKNVRMPDECTLTKLARYNWPGNIRELKNVIRRACLFCCDDRAIDLSTLPAHITEYDPRMQFPGQMPASVTIRTARSVTVDDIKTALSVTRNNKSQAARFLGIDRKTLYNRLQDELNS</sequence>
<dbReference type="Gene3D" id="1.10.8.60">
    <property type="match status" value="1"/>
</dbReference>
<dbReference type="SMART" id="SM00382">
    <property type="entry name" value="AAA"/>
    <property type="match status" value="1"/>
</dbReference>
<dbReference type="InterPro" id="IPR002197">
    <property type="entry name" value="HTH_Fis"/>
</dbReference>